<keyword evidence="2" id="KW-1185">Reference proteome</keyword>
<reference evidence="1" key="2">
    <citation type="submission" date="2021-04" db="EMBL/GenBank/DDBJ databases">
        <authorList>
            <person name="Podell S."/>
        </authorList>
    </citation>
    <scope>NUCLEOTIDE SEQUENCE</scope>
    <source>
        <strain evidence="1">Hildebrandi</strain>
    </source>
</reference>
<sequence length="137" mass="15493">MVTLPDFGSFNVYWFACLEDASAKAPSKIKVTPKSAMSEILCEASIENKSRAQLPDLVSRARKVHSTIRNSLNQWNAWMLNPVMFTSKPKEWNQRYSHLNHRISSGREITESLLTTLKQVGYAGDAALSRQRNSTSF</sequence>
<dbReference type="AlphaFoldDB" id="A0A9K3KRQ5"/>
<proteinExistence type="predicted"/>
<evidence type="ECO:0000313" key="2">
    <source>
        <dbReference type="Proteomes" id="UP000693970"/>
    </source>
</evidence>
<organism evidence="1 2">
    <name type="scientific">Nitzschia inconspicua</name>
    <dbReference type="NCBI Taxonomy" id="303405"/>
    <lineage>
        <taxon>Eukaryota</taxon>
        <taxon>Sar</taxon>
        <taxon>Stramenopiles</taxon>
        <taxon>Ochrophyta</taxon>
        <taxon>Bacillariophyta</taxon>
        <taxon>Bacillariophyceae</taxon>
        <taxon>Bacillariophycidae</taxon>
        <taxon>Bacillariales</taxon>
        <taxon>Bacillariaceae</taxon>
        <taxon>Nitzschia</taxon>
    </lineage>
</organism>
<dbReference type="Proteomes" id="UP000693970">
    <property type="component" value="Unassembled WGS sequence"/>
</dbReference>
<protein>
    <submittedName>
        <fullName evidence="1">Uncharacterized protein</fullName>
    </submittedName>
</protein>
<gene>
    <name evidence="1" type="ORF">IV203_016603</name>
</gene>
<accession>A0A9K3KRQ5</accession>
<dbReference type="EMBL" id="JAGRRH010000020">
    <property type="protein sequence ID" value="KAG7347898.1"/>
    <property type="molecule type" value="Genomic_DNA"/>
</dbReference>
<comment type="caution">
    <text evidence="1">The sequence shown here is derived from an EMBL/GenBank/DDBJ whole genome shotgun (WGS) entry which is preliminary data.</text>
</comment>
<name>A0A9K3KRQ5_9STRA</name>
<reference evidence="1" key="1">
    <citation type="journal article" date="2021" name="Sci. Rep.">
        <title>Diploid genomic architecture of Nitzschia inconspicua, an elite biomass production diatom.</title>
        <authorList>
            <person name="Oliver A."/>
            <person name="Podell S."/>
            <person name="Pinowska A."/>
            <person name="Traller J.C."/>
            <person name="Smith S.R."/>
            <person name="McClure R."/>
            <person name="Beliaev A."/>
            <person name="Bohutskyi P."/>
            <person name="Hill E.A."/>
            <person name="Rabines A."/>
            <person name="Zheng H."/>
            <person name="Allen L.Z."/>
            <person name="Kuo A."/>
            <person name="Grigoriev I.V."/>
            <person name="Allen A.E."/>
            <person name="Hazlebeck D."/>
            <person name="Allen E.E."/>
        </authorList>
    </citation>
    <scope>NUCLEOTIDE SEQUENCE</scope>
    <source>
        <strain evidence="1">Hildebrandi</strain>
    </source>
</reference>
<evidence type="ECO:0000313" key="1">
    <source>
        <dbReference type="EMBL" id="KAG7347898.1"/>
    </source>
</evidence>